<dbReference type="GeneID" id="92904054"/>
<feature type="domain" description="Metallo-beta-lactamase" evidence="5">
    <location>
        <begin position="12"/>
        <end position="193"/>
    </location>
</feature>
<name>A0A0X8FCR0_9LACT</name>
<dbReference type="RefSeq" id="WP_067976141.1">
    <property type="nucleotide sequence ID" value="NZ_CAJHKM010000002.1"/>
</dbReference>
<organism evidence="6 8">
    <name type="scientific">Aerococcus sanguinicola</name>
    <dbReference type="NCBI Taxonomy" id="119206"/>
    <lineage>
        <taxon>Bacteria</taxon>
        <taxon>Bacillati</taxon>
        <taxon>Bacillota</taxon>
        <taxon>Bacilli</taxon>
        <taxon>Lactobacillales</taxon>
        <taxon>Aerococcaceae</taxon>
        <taxon>Aerococcus</taxon>
    </lineage>
</organism>
<sequence length="213" mass="23519">MQIKTLTVGALQANCYIINQEDSTKALLLDPGAEPDRIIAYLEDQGLEVEAILLTHGHCDHIGALEAIRDYSQASVYIHPADQDYLLSPEKNLSGLGFASQVLTCRPAEETYQEGKTYHLADFSFEVFHTPGHTPGGVSLYFEEEGVLFSGDTLFRHSIGRTDLIGGDTATILKSIIQKLFALPENTRVFPGHMGETTIAEEKNHNPFFQLPN</sequence>
<protein>
    <submittedName>
        <fullName evidence="7">MBL fold metallo-hydrolase</fullName>
    </submittedName>
</protein>
<dbReference type="GO" id="GO:0016787">
    <property type="term" value="F:hydrolase activity"/>
    <property type="evidence" value="ECO:0007669"/>
    <property type="project" value="UniProtKB-KW"/>
</dbReference>
<evidence type="ECO:0000256" key="4">
    <source>
        <dbReference type="ARBA" id="ARBA00022833"/>
    </source>
</evidence>
<dbReference type="EMBL" id="CP014160">
    <property type="protein sequence ID" value="AMB94744.1"/>
    <property type="molecule type" value="Genomic_DNA"/>
</dbReference>
<dbReference type="EMBL" id="PKGY01000001">
    <property type="protein sequence ID" value="PKZ23254.1"/>
    <property type="molecule type" value="Genomic_DNA"/>
</dbReference>
<dbReference type="PANTHER" id="PTHR46233">
    <property type="entry name" value="HYDROXYACYLGLUTATHIONE HYDROLASE GLOC"/>
    <property type="match status" value="1"/>
</dbReference>
<dbReference type="AlphaFoldDB" id="A0A0X8FCR0"/>
<dbReference type="InterPro" id="IPR036866">
    <property type="entry name" value="RibonucZ/Hydroxyglut_hydro"/>
</dbReference>
<keyword evidence="3 7" id="KW-0378">Hydrolase</keyword>
<evidence type="ECO:0000259" key="5">
    <source>
        <dbReference type="SMART" id="SM00849"/>
    </source>
</evidence>
<dbReference type="Gene3D" id="3.60.15.10">
    <property type="entry name" value="Ribonuclease Z/Hydroxyacylglutathione hydrolase-like"/>
    <property type="match status" value="1"/>
</dbReference>
<reference evidence="6 8" key="1">
    <citation type="journal article" date="2016" name="Genome Announc.">
        <title>Complete Genome Sequences of Aerococcus christensenii CCUG 28831T, Aerococcus sanguinicola CCUG 43001T, Aerococcus urinae CCUG 36881T, Aerococcus urinaeequi CCUG 28094T, Aerococcus urinaehominis CCUG 42038 BT, and Aerococcus viridans CCUG 4311T.</title>
        <authorList>
            <person name="Carkaci D."/>
            <person name="Dargis R."/>
            <person name="Nielsen X.C."/>
            <person name="Skovgaard O."/>
            <person name="Fuursted K."/>
            <person name="Christensen J.J."/>
        </authorList>
    </citation>
    <scope>NUCLEOTIDE SEQUENCE [LARGE SCALE GENOMIC DNA]</scope>
    <source>
        <strain evidence="6 8">CCUG43001</strain>
    </source>
</reference>
<gene>
    <name evidence="6" type="ORF">AWM72_08230</name>
    <name evidence="7" type="ORF">CYJ28_01520</name>
</gene>
<dbReference type="PANTHER" id="PTHR46233:SF3">
    <property type="entry name" value="HYDROXYACYLGLUTATHIONE HYDROLASE GLOC"/>
    <property type="match status" value="1"/>
</dbReference>
<comment type="cofactor">
    <cofactor evidence="1">
        <name>Zn(2+)</name>
        <dbReference type="ChEBI" id="CHEBI:29105"/>
    </cofactor>
</comment>
<dbReference type="Proteomes" id="UP000234239">
    <property type="component" value="Unassembled WGS sequence"/>
</dbReference>
<keyword evidence="2" id="KW-0479">Metal-binding</keyword>
<dbReference type="InterPro" id="IPR051453">
    <property type="entry name" value="MBL_Glyoxalase_II"/>
</dbReference>
<evidence type="ECO:0000313" key="7">
    <source>
        <dbReference type="EMBL" id="PKZ23254.1"/>
    </source>
</evidence>
<dbReference type="GO" id="GO:0046872">
    <property type="term" value="F:metal ion binding"/>
    <property type="evidence" value="ECO:0007669"/>
    <property type="project" value="UniProtKB-KW"/>
</dbReference>
<evidence type="ECO:0000313" key="6">
    <source>
        <dbReference type="EMBL" id="AMB94744.1"/>
    </source>
</evidence>
<dbReference type="Proteomes" id="UP000069912">
    <property type="component" value="Chromosome"/>
</dbReference>
<evidence type="ECO:0000256" key="2">
    <source>
        <dbReference type="ARBA" id="ARBA00022723"/>
    </source>
</evidence>
<dbReference type="Pfam" id="PF00753">
    <property type="entry name" value="Lactamase_B"/>
    <property type="match status" value="1"/>
</dbReference>
<reference evidence="7 9" key="3">
    <citation type="submission" date="2017-12" db="EMBL/GenBank/DDBJ databases">
        <title>Phylogenetic diversity of female urinary microbiome.</title>
        <authorList>
            <person name="Thomas-White K."/>
            <person name="Wolfe A.J."/>
        </authorList>
    </citation>
    <scope>NUCLEOTIDE SEQUENCE [LARGE SCALE GENOMIC DNA]</scope>
    <source>
        <strain evidence="7 9">UMB0139</strain>
    </source>
</reference>
<reference evidence="8" key="2">
    <citation type="submission" date="2016-01" db="EMBL/GenBank/DDBJ databases">
        <title>Six Aerococcus type strain genome sequencing and assembly using PacBio and Illumina Hiseq.</title>
        <authorList>
            <person name="Carkaci D."/>
            <person name="Dargis R."/>
            <person name="Nielsen X.C."/>
            <person name="Skovgaard O."/>
            <person name="Fuursted K."/>
            <person name="Christensen J.J."/>
        </authorList>
    </citation>
    <scope>NUCLEOTIDE SEQUENCE [LARGE SCALE GENOMIC DNA]</scope>
    <source>
        <strain evidence="8">CCUG43001</strain>
    </source>
</reference>
<dbReference type="InterPro" id="IPR001279">
    <property type="entry name" value="Metallo-B-lactamas"/>
</dbReference>
<keyword evidence="8" id="KW-1185">Reference proteome</keyword>
<dbReference type="SMART" id="SM00849">
    <property type="entry name" value="Lactamase_B"/>
    <property type="match status" value="1"/>
</dbReference>
<evidence type="ECO:0000256" key="1">
    <source>
        <dbReference type="ARBA" id="ARBA00001947"/>
    </source>
</evidence>
<evidence type="ECO:0000313" key="8">
    <source>
        <dbReference type="Proteomes" id="UP000069912"/>
    </source>
</evidence>
<dbReference type="OrthoDB" id="9802248at2"/>
<evidence type="ECO:0000313" key="9">
    <source>
        <dbReference type="Proteomes" id="UP000234239"/>
    </source>
</evidence>
<evidence type="ECO:0000256" key="3">
    <source>
        <dbReference type="ARBA" id="ARBA00022801"/>
    </source>
</evidence>
<dbReference type="SUPFAM" id="SSF56281">
    <property type="entry name" value="Metallo-hydrolase/oxidoreductase"/>
    <property type="match status" value="1"/>
</dbReference>
<keyword evidence="4" id="KW-0862">Zinc</keyword>
<dbReference type="CDD" id="cd06262">
    <property type="entry name" value="metallo-hydrolase-like_MBL-fold"/>
    <property type="match status" value="1"/>
</dbReference>
<proteinExistence type="predicted"/>
<dbReference type="KEGG" id="asan:AWM72_08230"/>
<accession>A0A0X8FCR0</accession>